<keyword evidence="3 5" id="KW-1133">Transmembrane helix</keyword>
<dbReference type="InterPro" id="IPR002781">
    <property type="entry name" value="TM_pro_TauE-like"/>
</dbReference>
<dbReference type="GO" id="GO:0016020">
    <property type="term" value="C:membrane"/>
    <property type="evidence" value="ECO:0007669"/>
    <property type="project" value="UniProtKB-SubCell"/>
</dbReference>
<feature type="transmembrane region" description="Helical" evidence="5">
    <location>
        <begin position="285"/>
        <end position="307"/>
    </location>
</feature>
<comment type="caution">
    <text evidence="6">The sequence shown here is derived from an EMBL/GenBank/DDBJ whole genome shotgun (WGS) entry which is preliminary data.</text>
</comment>
<reference evidence="6" key="1">
    <citation type="submission" date="2019-08" db="EMBL/GenBank/DDBJ databases">
        <authorList>
            <person name="Kucharzyk K."/>
            <person name="Murdoch R.W."/>
            <person name="Higgins S."/>
            <person name="Loffler F."/>
        </authorList>
    </citation>
    <scope>NUCLEOTIDE SEQUENCE</scope>
</reference>
<dbReference type="EMBL" id="VSSQ01001913">
    <property type="protein sequence ID" value="MPM12030.1"/>
    <property type="molecule type" value="Genomic_DNA"/>
</dbReference>
<proteinExistence type="predicted"/>
<feature type="transmembrane region" description="Helical" evidence="5">
    <location>
        <begin position="474"/>
        <end position="498"/>
    </location>
</feature>
<accession>A0A644X782</accession>
<protein>
    <recommendedName>
        <fullName evidence="7">Membrane transporter protein</fullName>
    </recommendedName>
</protein>
<feature type="transmembrane region" description="Helical" evidence="5">
    <location>
        <begin position="221"/>
        <end position="244"/>
    </location>
</feature>
<evidence type="ECO:0000313" key="6">
    <source>
        <dbReference type="EMBL" id="MPM12030.1"/>
    </source>
</evidence>
<evidence type="ECO:0008006" key="7">
    <source>
        <dbReference type="Google" id="ProtNLM"/>
    </source>
</evidence>
<feature type="transmembrane region" description="Helical" evidence="5">
    <location>
        <begin position="505"/>
        <end position="524"/>
    </location>
</feature>
<evidence type="ECO:0000256" key="1">
    <source>
        <dbReference type="ARBA" id="ARBA00004141"/>
    </source>
</evidence>
<dbReference type="PANTHER" id="PTHR43701:SF5">
    <property type="entry name" value="MEMBRANE TRANSPORTER PROTEIN-RELATED"/>
    <property type="match status" value="1"/>
</dbReference>
<evidence type="ECO:0000256" key="2">
    <source>
        <dbReference type="ARBA" id="ARBA00022692"/>
    </source>
</evidence>
<feature type="transmembrane region" description="Helical" evidence="5">
    <location>
        <begin position="95"/>
        <end position="117"/>
    </location>
</feature>
<comment type="subcellular location">
    <subcellularLocation>
        <location evidence="1">Membrane</location>
        <topology evidence="1">Multi-pass membrane protein</topology>
    </subcellularLocation>
</comment>
<feature type="transmembrane region" description="Helical" evidence="5">
    <location>
        <begin position="158"/>
        <end position="177"/>
    </location>
</feature>
<evidence type="ECO:0000256" key="4">
    <source>
        <dbReference type="ARBA" id="ARBA00023136"/>
    </source>
</evidence>
<feature type="transmembrane region" description="Helical" evidence="5">
    <location>
        <begin position="403"/>
        <end position="424"/>
    </location>
</feature>
<feature type="transmembrane region" description="Helical" evidence="5">
    <location>
        <begin position="123"/>
        <end position="146"/>
    </location>
</feature>
<feature type="transmembrane region" description="Helical" evidence="5">
    <location>
        <begin position="52"/>
        <end position="83"/>
    </location>
</feature>
<dbReference type="Pfam" id="PF01925">
    <property type="entry name" value="TauE"/>
    <property type="match status" value="1"/>
</dbReference>
<evidence type="ECO:0000256" key="3">
    <source>
        <dbReference type="ARBA" id="ARBA00022989"/>
    </source>
</evidence>
<name>A0A644X782_9ZZZZ</name>
<feature type="transmembrane region" description="Helical" evidence="5">
    <location>
        <begin position="19"/>
        <end position="40"/>
    </location>
</feature>
<feature type="transmembrane region" description="Helical" evidence="5">
    <location>
        <begin position="256"/>
        <end position="279"/>
    </location>
</feature>
<organism evidence="6">
    <name type="scientific">bioreactor metagenome</name>
    <dbReference type="NCBI Taxonomy" id="1076179"/>
    <lineage>
        <taxon>unclassified sequences</taxon>
        <taxon>metagenomes</taxon>
        <taxon>ecological metagenomes</taxon>
    </lineage>
</organism>
<keyword evidence="4 5" id="KW-0472">Membrane</keyword>
<feature type="transmembrane region" description="Helical" evidence="5">
    <location>
        <begin position="337"/>
        <end position="366"/>
    </location>
</feature>
<evidence type="ECO:0000256" key="5">
    <source>
        <dbReference type="SAM" id="Phobius"/>
    </source>
</evidence>
<dbReference type="InterPro" id="IPR051598">
    <property type="entry name" value="TSUP/Inactive_protease-like"/>
</dbReference>
<gene>
    <name evidence="6" type="ORF">SDC9_58381</name>
</gene>
<keyword evidence="2 5" id="KW-0812">Transmembrane</keyword>
<feature type="transmembrane region" description="Helical" evidence="5">
    <location>
        <begin position="314"/>
        <end position="331"/>
    </location>
</feature>
<dbReference type="PANTHER" id="PTHR43701">
    <property type="entry name" value="MEMBRANE TRANSPORTER PROTEIN MJ0441-RELATED"/>
    <property type="match status" value="1"/>
</dbReference>
<dbReference type="AlphaFoldDB" id="A0A644X782"/>
<sequence length="525" mass="54944">METIDANTSKYLRSPYLEIIIMISSIVLAYFGLAVLSLVPEVPVEGAMQTSSITLIVLAFFLLSVAIAMIAVIAGIGGGVIFTPLMLAFTSVNSLVVRGTGLIVAMFSGLISTGIFIKKGLGNYKLCMTLTLSQSVGALLGATLAVSAAQNAGALGEGLMRTGLGMLLTMIAVYLFLGGKKLEWPVIKKVDRFTAWLKLDGSYYEQSEGEVKEYRVTRAPLGILLLFVVGLIGGFFGMGGGWAITPALNLGMGLPLKLAAANSGIILGIGSCVSIWPYIEAGSIIPLFVLPWLAGQVIGGFIGSYALARIKVKVVRLILIGIMAFTAFGLITKGLNILGIIGSVPAIVQVAMFTAVFAFVITAVILNNKKETGAGKTAKKAAEETPVIPKLSIPASQTAYANVIHWVTLSVSIAALFVPIFVLVNPANNVLNPNRIFGAIFNGASPEAIWATSISGAFPGTHFYLSNITKADSWAMMTVNIGCAVGLLAVLPAVLIQLLKEKNKLNAALGVAMAGLIICAMTGLL</sequence>